<dbReference type="Gene3D" id="3.10.170.20">
    <property type="match status" value="1"/>
</dbReference>
<dbReference type="HOGENOM" id="CLU_1399514_0_0_1"/>
<sequence length="195" mass="22049">MAAVRLLFLLVTLFFYFGCLVCDQSLRDEDEIIHNVALNARRDVSRRNVENSLRISLVYLELEPLRLHVSVVKKLLSEAIQYFHDTFRVRQTVERIILDRRCLNDSYFLKNATGDGPGKVRFCKVACDASKPLCGPRNVPRSDVAACRVCNEHGEDCHAENNSSSGVGKNDTDFVLYVAASMEKCEKRETLAYAA</sequence>
<dbReference type="Proteomes" id="UP000001593">
    <property type="component" value="Unassembled WGS sequence"/>
</dbReference>
<dbReference type="OMA" id="TERCRHE"/>
<protein>
    <submittedName>
        <fullName evidence="2">Uncharacterized protein</fullName>
    </submittedName>
</protein>
<dbReference type="AlphaFoldDB" id="A7SS05"/>
<gene>
    <name evidence="2" type="ORF">NEMVEDRAFT_v1g216548</name>
</gene>
<dbReference type="eggNOG" id="KOG2556">
    <property type="taxonomic scope" value="Eukaryota"/>
</dbReference>
<keyword evidence="3" id="KW-1185">Reference proteome</keyword>
<feature type="signal peptide" evidence="1">
    <location>
        <begin position="1"/>
        <end position="22"/>
    </location>
</feature>
<evidence type="ECO:0000256" key="1">
    <source>
        <dbReference type="SAM" id="SignalP"/>
    </source>
</evidence>
<keyword evidence="1" id="KW-0732">Signal</keyword>
<dbReference type="InParanoid" id="A7SS05"/>
<dbReference type="SUPFAM" id="SSF55486">
    <property type="entry name" value="Metalloproteases ('zincins'), catalytic domain"/>
    <property type="match status" value="1"/>
</dbReference>
<organism evidence="2 3">
    <name type="scientific">Nematostella vectensis</name>
    <name type="common">Starlet sea anemone</name>
    <dbReference type="NCBI Taxonomy" id="45351"/>
    <lineage>
        <taxon>Eukaryota</taxon>
        <taxon>Metazoa</taxon>
        <taxon>Cnidaria</taxon>
        <taxon>Anthozoa</taxon>
        <taxon>Hexacorallia</taxon>
        <taxon>Actiniaria</taxon>
        <taxon>Edwardsiidae</taxon>
        <taxon>Nematostella</taxon>
    </lineage>
</organism>
<evidence type="ECO:0000313" key="3">
    <source>
        <dbReference type="Proteomes" id="UP000001593"/>
    </source>
</evidence>
<reference evidence="2 3" key="1">
    <citation type="journal article" date="2007" name="Science">
        <title>Sea anemone genome reveals ancestral eumetazoan gene repertoire and genomic organization.</title>
        <authorList>
            <person name="Putnam N.H."/>
            <person name="Srivastava M."/>
            <person name="Hellsten U."/>
            <person name="Dirks B."/>
            <person name="Chapman J."/>
            <person name="Salamov A."/>
            <person name="Terry A."/>
            <person name="Shapiro H."/>
            <person name="Lindquist E."/>
            <person name="Kapitonov V.V."/>
            <person name="Jurka J."/>
            <person name="Genikhovich G."/>
            <person name="Grigoriev I.V."/>
            <person name="Lucas S.M."/>
            <person name="Steele R.E."/>
            <person name="Finnerty J.R."/>
            <person name="Technau U."/>
            <person name="Martindale M.Q."/>
            <person name="Rokhsar D.S."/>
        </authorList>
    </citation>
    <scope>NUCLEOTIDE SEQUENCE [LARGE SCALE GENOMIC DNA]</scope>
    <source>
        <strain evidence="3">CH2 X CH6</strain>
    </source>
</reference>
<proteinExistence type="predicted"/>
<evidence type="ECO:0000313" key="2">
    <source>
        <dbReference type="EMBL" id="EDO33522.1"/>
    </source>
</evidence>
<name>A7SS05_NEMVE</name>
<accession>A7SS05</accession>
<feature type="chain" id="PRO_5002715453" evidence="1">
    <location>
        <begin position="23"/>
        <end position="195"/>
    </location>
</feature>
<feature type="non-terminal residue" evidence="2">
    <location>
        <position position="195"/>
    </location>
</feature>
<dbReference type="PhylomeDB" id="A7SS05"/>
<dbReference type="EMBL" id="DS469769">
    <property type="protein sequence ID" value="EDO33522.1"/>
    <property type="molecule type" value="Genomic_DNA"/>
</dbReference>